<dbReference type="Pfam" id="PF07690">
    <property type="entry name" value="MFS_1"/>
    <property type="match status" value="1"/>
</dbReference>
<evidence type="ECO:0000256" key="2">
    <source>
        <dbReference type="ARBA" id="ARBA00022692"/>
    </source>
</evidence>
<dbReference type="GO" id="GO:0005886">
    <property type="term" value="C:plasma membrane"/>
    <property type="evidence" value="ECO:0007669"/>
    <property type="project" value="TreeGrafter"/>
</dbReference>
<feature type="transmembrane region" description="Helical" evidence="5">
    <location>
        <begin position="395"/>
        <end position="419"/>
    </location>
</feature>
<keyword evidence="3 5" id="KW-1133">Transmembrane helix</keyword>
<dbReference type="SUPFAM" id="SSF103473">
    <property type="entry name" value="MFS general substrate transporter"/>
    <property type="match status" value="1"/>
</dbReference>
<dbReference type="HOGENOM" id="CLU_008455_11_2_1"/>
<feature type="transmembrane region" description="Helical" evidence="5">
    <location>
        <begin position="212"/>
        <end position="233"/>
    </location>
</feature>
<dbReference type="InterPro" id="IPR036259">
    <property type="entry name" value="MFS_trans_sf"/>
</dbReference>
<dbReference type="InterPro" id="IPR020846">
    <property type="entry name" value="MFS_dom"/>
</dbReference>
<feature type="transmembrane region" description="Helical" evidence="5">
    <location>
        <begin position="123"/>
        <end position="142"/>
    </location>
</feature>
<feature type="transmembrane region" description="Helical" evidence="5">
    <location>
        <begin position="328"/>
        <end position="352"/>
    </location>
</feature>
<dbReference type="PROSITE" id="PS50850">
    <property type="entry name" value="MFS"/>
    <property type="match status" value="1"/>
</dbReference>
<organism evidence="7 8">
    <name type="scientific">Sphaerobolus stellatus (strain SS14)</name>
    <dbReference type="NCBI Taxonomy" id="990650"/>
    <lineage>
        <taxon>Eukaryota</taxon>
        <taxon>Fungi</taxon>
        <taxon>Dikarya</taxon>
        <taxon>Basidiomycota</taxon>
        <taxon>Agaricomycotina</taxon>
        <taxon>Agaricomycetes</taxon>
        <taxon>Phallomycetidae</taxon>
        <taxon>Geastrales</taxon>
        <taxon>Sphaerobolaceae</taxon>
        <taxon>Sphaerobolus</taxon>
    </lineage>
</organism>
<name>A0A0C9VJ31_SPHS4</name>
<dbReference type="InterPro" id="IPR011701">
    <property type="entry name" value="MFS"/>
</dbReference>
<comment type="subcellular location">
    <subcellularLocation>
        <location evidence="1">Membrane</location>
        <topology evidence="1">Multi-pass membrane protein</topology>
    </subcellularLocation>
</comment>
<dbReference type="OrthoDB" id="9986881at2759"/>
<feature type="transmembrane region" description="Helical" evidence="5">
    <location>
        <begin position="91"/>
        <end position="111"/>
    </location>
</feature>
<gene>
    <name evidence="7" type="ORF">M422DRAFT_163189</name>
</gene>
<accession>A0A0C9VJ31</accession>
<dbReference type="PANTHER" id="PTHR23502:SF173">
    <property type="entry name" value="MFS-MULTIDRUG-RESISTANCE TRANSPORTER-RELATED"/>
    <property type="match status" value="1"/>
</dbReference>
<dbReference type="FunFam" id="1.20.1250.20:FF:000011">
    <property type="entry name" value="MFS multidrug transporter, putative"/>
    <property type="match status" value="1"/>
</dbReference>
<dbReference type="CDD" id="cd17323">
    <property type="entry name" value="MFS_Tpo1_MDR_like"/>
    <property type="match status" value="1"/>
</dbReference>
<feature type="transmembrane region" description="Helical" evidence="5">
    <location>
        <begin position="463"/>
        <end position="482"/>
    </location>
</feature>
<evidence type="ECO:0000256" key="4">
    <source>
        <dbReference type="ARBA" id="ARBA00023136"/>
    </source>
</evidence>
<reference evidence="7 8" key="1">
    <citation type="submission" date="2014-06" db="EMBL/GenBank/DDBJ databases">
        <title>Evolutionary Origins and Diversification of the Mycorrhizal Mutualists.</title>
        <authorList>
            <consortium name="DOE Joint Genome Institute"/>
            <consortium name="Mycorrhizal Genomics Consortium"/>
            <person name="Kohler A."/>
            <person name="Kuo A."/>
            <person name="Nagy L.G."/>
            <person name="Floudas D."/>
            <person name="Copeland A."/>
            <person name="Barry K.W."/>
            <person name="Cichocki N."/>
            <person name="Veneault-Fourrey C."/>
            <person name="LaButti K."/>
            <person name="Lindquist E.A."/>
            <person name="Lipzen A."/>
            <person name="Lundell T."/>
            <person name="Morin E."/>
            <person name="Murat C."/>
            <person name="Riley R."/>
            <person name="Ohm R."/>
            <person name="Sun H."/>
            <person name="Tunlid A."/>
            <person name="Henrissat B."/>
            <person name="Grigoriev I.V."/>
            <person name="Hibbett D.S."/>
            <person name="Martin F."/>
        </authorList>
    </citation>
    <scope>NUCLEOTIDE SEQUENCE [LARGE SCALE GENOMIC DNA]</scope>
    <source>
        <strain evidence="7 8">SS14</strain>
    </source>
</reference>
<proteinExistence type="predicted"/>
<protein>
    <recommendedName>
        <fullName evidence="6">Major facilitator superfamily (MFS) profile domain-containing protein</fullName>
    </recommendedName>
</protein>
<evidence type="ECO:0000256" key="1">
    <source>
        <dbReference type="ARBA" id="ARBA00004141"/>
    </source>
</evidence>
<feature type="transmembrane region" description="Helical" evidence="5">
    <location>
        <begin position="148"/>
        <end position="170"/>
    </location>
</feature>
<dbReference type="Gene3D" id="1.20.1250.20">
    <property type="entry name" value="MFS general substrate transporter like domains"/>
    <property type="match status" value="1"/>
</dbReference>
<dbReference type="AlphaFoldDB" id="A0A0C9VJ31"/>
<dbReference type="PANTHER" id="PTHR23502">
    <property type="entry name" value="MAJOR FACILITATOR SUPERFAMILY"/>
    <property type="match status" value="1"/>
</dbReference>
<feature type="transmembrane region" description="Helical" evidence="5">
    <location>
        <begin position="372"/>
        <end position="389"/>
    </location>
</feature>
<feature type="domain" description="Major facilitator superfamily (MFS) profile" evidence="6">
    <location>
        <begin position="56"/>
        <end position="490"/>
    </location>
</feature>
<keyword evidence="4 5" id="KW-0472">Membrane</keyword>
<keyword evidence="8" id="KW-1185">Reference proteome</keyword>
<feature type="transmembrane region" description="Helical" evidence="5">
    <location>
        <begin position="289"/>
        <end position="308"/>
    </location>
</feature>
<evidence type="ECO:0000256" key="5">
    <source>
        <dbReference type="SAM" id="Phobius"/>
    </source>
</evidence>
<dbReference type="EMBL" id="KN837099">
    <property type="protein sequence ID" value="KIJ47984.1"/>
    <property type="molecule type" value="Genomic_DNA"/>
</dbReference>
<feature type="transmembrane region" description="Helical" evidence="5">
    <location>
        <begin position="182"/>
        <end position="206"/>
    </location>
</feature>
<dbReference type="Proteomes" id="UP000054279">
    <property type="component" value="Unassembled WGS sequence"/>
</dbReference>
<evidence type="ECO:0000313" key="8">
    <source>
        <dbReference type="Proteomes" id="UP000054279"/>
    </source>
</evidence>
<evidence type="ECO:0000259" key="6">
    <source>
        <dbReference type="PROSITE" id="PS50850"/>
    </source>
</evidence>
<dbReference type="GO" id="GO:0022857">
    <property type="term" value="F:transmembrane transporter activity"/>
    <property type="evidence" value="ECO:0007669"/>
    <property type="project" value="InterPro"/>
</dbReference>
<evidence type="ECO:0000313" key="7">
    <source>
        <dbReference type="EMBL" id="KIJ47984.1"/>
    </source>
</evidence>
<sequence length="501" mass="55049">MPTPRLAGSLSSGSTSTVPVQAVLAESEKEDQFLVTFGPDDPENPKNWGRAYRWLLYRARELMSRLRTLASSSPVGITQPIEEKFRISDEVSILVVSLFVLGYSFGPILWGPLSEQGLKFRPVFIIGFVVYTGLQVGDALAPNTAALLIFRFLSGCFAASPLTNSGGLIADIWDAKTRGKALAVFSFAPFAGPTAGPIIGGYIAVAGASWRWLYWTTALFAGLCLTIIVFLIPETYTPILLAKRAQKIRAETGDSRYHAPMERAPGPPMLSQVRDILSKPFILLVNEPMLVAVTAYLAFIYGCIYLEFEAYPIVFGIDHHLNAGVVGLTFLPVLIGAFVSLILYLTIFEGIYARKADSMKPLPVPPEERLRGASWLGPIYVISYFWFGWTSYDRISFWASMLSGLFLGAGFMMIFLSLVNYTVDAYLSVSASALAVQTIVRSFAGAGFPLFATQLFNKLTPRWASTLLGLIALLLMPIPLVLTRYGPALRARSKYMPKRPN</sequence>
<evidence type="ECO:0000256" key="3">
    <source>
        <dbReference type="ARBA" id="ARBA00022989"/>
    </source>
</evidence>
<feature type="transmembrane region" description="Helical" evidence="5">
    <location>
        <begin position="426"/>
        <end position="451"/>
    </location>
</feature>
<keyword evidence="2 5" id="KW-0812">Transmembrane</keyword>